<dbReference type="Proteomes" id="UP001163321">
    <property type="component" value="Chromosome 1"/>
</dbReference>
<sequence>MDDRLKLFFMEAMAPKAQRALTEKCREQFLFLGMEEVKQIGIGTIPVNALINGYDEYNSST</sequence>
<comment type="caution">
    <text evidence="1">The sequence shown here is derived from an EMBL/GenBank/DDBJ whole genome shotgun (WGS) entry which is preliminary data.</text>
</comment>
<protein>
    <submittedName>
        <fullName evidence="1">Uncharacterized protein</fullName>
    </submittedName>
</protein>
<evidence type="ECO:0000313" key="2">
    <source>
        <dbReference type="Proteomes" id="UP001163321"/>
    </source>
</evidence>
<accession>A0ACC0WTT8</accession>
<name>A0ACC0WTT8_9STRA</name>
<evidence type="ECO:0000313" key="1">
    <source>
        <dbReference type="EMBL" id="KAI9921376.1"/>
    </source>
</evidence>
<reference evidence="1 2" key="1">
    <citation type="journal article" date="2022" name="bioRxiv">
        <title>The genome of the oomycete Peronosclerospora sorghi, a cosmopolitan pathogen of maize and sorghum, is inflated with dispersed pseudogenes.</title>
        <authorList>
            <person name="Fletcher K."/>
            <person name="Martin F."/>
            <person name="Isakeit T."/>
            <person name="Cavanaugh K."/>
            <person name="Magill C."/>
            <person name="Michelmore R."/>
        </authorList>
    </citation>
    <scope>NUCLEOTIDE SEQUENCE [LARGE SCALE GENOMIC DNA]</scope>
    <source>
        <strain evidence="1">P6</strain>
    </source>
</reference>
<gene>
    <name evidence="1" type="ORF">PsorP6_002365</name>
</gene>
<keyword evidence="2" id="KW-1185">Reference proteome</keyword>
<dbReference type="EMBL" id="CM047580">
    <property type="protein sequence ID" value="KAI9921376.1"/>
    <property type="molecule type" value="Genomic_DNA"/>
</dbReference>
<organism evidence="1 2">
    <name type="scientific">Peronosclerospora sorghi</name>
    <dbReference type="NCBI Taxonomy" id="230839"/>
    <lineage>
        <taxon>Eukaryota</taxon>
        <taxon>Sar</taxon>
        <taxon>Stramenopiles</taxon>
        <taxon>Oomycota</taxon>
        <taxon>Peronosporomycetes</taxon>
        <taxon>Peronosporales</taxon>
        <taxon>Peronosporaceae</taxon>
        <taxon>Peronosclerospora</taxon>
    </lineage>
</organism>
<proteinExistence type="predicted"/>